<evidence type="ECO:0000313" key="3">
    <source>
        <dbReference type="Proteomes" id="UP000037735"/>
    </source>
</evidence>
<keyword evidence="1" id="KW-0812">Transmembrane</keyword>
<protein>
    <submittedName>
        <fullName evidence="2">Uncharacterized protein</fullName>
    </submittedName>
</protein>
<feature type="transmembrane region" description="Helical" evidence="1">
    <location>
        <begin position="20"/>
        <end position="44"/>
    </location>
</feature>
<evidence type="ECO:0000256" key="1">
    <source>
        <dbReference type="SAM" id="Phobius"/>
    </source>
</evidence>
<dbReference type="Proteomes" id="UP000037735">
    <property type="component" value="Unassembled WGS sequence"/>
</dbReference>
<comment type="caution">
    <text evidence="2">The sequence shown here is derived from an EMBL/GenBank/DDBJ whole genome shotgun (WGS) entry which is preliminary data.</text>
</comment>
<keyword evidence="1" id="KW-1133">Transmembrane helix</keyword>
<sequence length="47" mass="5468">MWVGSRISITESYFIMFMKFVYYACLAVVILMAMVFCVSVLFILENS</sequence>
<evidence type="ECO:0000313" key="2">
    <source>
        <dbReference type="EMBL" id="KOX83253.1"/>
    </source>
</evidence>
<name>A0A1X8W9B8_SALEN</name>
<organism evidence="2 3">
    <name type="scientific">Salmonella enteritidis</name>
    <dbReference type="NCBI Taxonomy" id="149539"/>
    <lineage>
        <taxon>Bacteria</taxon>
        <taxon>Pseudomonadati</taxon>
        <taxon>Pseudomonadota</taxon>
        <taxon>Gammaproteobacteria</taxon>
        <taxon>Enterobacterales</taxon>
        <taxon>Enterobacteriaceae</taxon>
        <taxon>Salmonella</taxon>
    </lineage>
</organism>
<dbReference type="EMBL" id="LIHI01000005">
    <property type="protein sequence ID" value="KOX83253.1"/>
    <property type="molecule type" value="Genomic_DNA"/>
</dbReference>
<reference evidence="2 3" key="1">
    <citation type="submission" date="2015-08" db="EMBL/GenBank/DDBJ databases">
        <title>Draft genome sequence of a Salmonella Enteritidis strain from day-old chicks.</title>
        <authorList>
            <person name="Clemente L."/>
            <person name="Jones-Dias D."/>
            <person name="Egas C."/>
            <person name="Fookes M."/>
            <person name="Thomson N.R."/>
            <person name="Manageiro V."/>
            <person name="Canica M."/>
        </authorList>
    </citation>
    <scope>NUCLEOTIDE SEQUENCE [LARGE SCALE GENOMIC DNA]</scope>
    <source>
        <strain evidence="2 3">LV60</strain>
    </source>
</reference>
<gene>
    <name evidence="2" type="ORF">ABA47_2916</name>
</gene>
<accession>A0A1X8W9B8</accession>
<dbReference type="AlphaFoldDB" id="A0A1X8W9B8"/>
<proteinExistence type="predicted"/>
<keyword evidence="1" id="KW-0472">Membrane</keyword>